<dbReference type="PANTHER" id="PTHR12663">
    <property type="entry name" value="ANDROGEN INDUCED INHIBITOR OF PROLIFERATION AS3 / PDS5-RELATED"/>
    <property type="match status" value="1"/>
</dbReference>
<evidence type="ECO:0000313" key="7">
    <source>
        <dbReference type="EMBL" id="KAF8899783.1"/>
    </source>
</evidence>
<feature type="compositionally biased region" description="Basic and acidic residues" evidence="6">
    <location>
        <begin position="1250"/>
        <end position="1259"/>
    </location>
</feature>
<dbReference type="InterPro" id="IPR039776">
    <property type="entry name" value="Pds5"/>
</dbReference>
<feature type="region of interest" description="Disordered" evidence="6">
    <location>
        <begin position="248"/>
        <end position="268"/>
    </location>
</feature>
<feature type="compositionally biased region" description="Low complexity" evidence="6">
    <location>
        <begin position="743"/>
        <end position="756"/>
    </location>
</feature>
<feature type="compositionally biased region" description="Basic and acidic residues" evidence="6">
    <location>
        <begin position="255"/>
        <end position="268"/>
    </location>
</feature>
<evidence type="ECO:0000256" key="2">
    <source>
        <dbReference type="ARBA" id="ARBA00022618"/>
    </source>
</evidence>
<evidence type="ECO:0000256" key="3">
    <source>
        <dbReference type="ARBA" id="ARBA00022776"/>
    </source>
</evidence>
<dbReference type="PANTHER" id="PTHR12663:SF0">
    <property type="entry name" value="PRECOCIOUS DISSOCIATION OF SISTERS 5, ISOFORM A"/>
    <property type="match status" value="1"/>
</dbReference>
<keyword evidence="8" id="KW-1185">Reference proteome</keyword>
<feature type="compositionally biased region" description="Acidic residues" evidence="6">
    <location>
        <begin position="869"/>
        <end position="882"/>
    </location>
</feature>
<dbReference type="GO" id="GO:0051301">
    <property type="term" value="P:cell division"/>
    <property type="evidence" value="ECO:0007669"/>
    <property type="project" value="UniProtKB-KW"/>
</dbReference>
<feature type="region of interest" description="Disordered" evidence="6">
    <location>
        <begin position="860"/>
        <end position="888"/>
    </location>
</feature>
<evidence type="ECO:0000256" key="1">
    <source>
        <dbReference type="ARBA" id="ARBA00004123"/>
    </source>
</evidence>
<comment type="subcellular location">
    <subcellularLocation>
        <location evidence="1">Nucleus</location>
    </subcellularLocation>
</comment>
<feature type="compositionally biased region" description="Basic and acidic residues" evidence="6">
    <location>
        <begin position="763"/>
        <end position="781"/>
    </location>
</feature>
<dbReference type="CDD" id="cd19953">
    <property type="entry name" value="PDS5"/>
    <property type="match status" value="1"/>
</dbReference>
<feature type="region of interest" description="Disordered" evidence="6">
    <location>
        <begin position="671"/>
        <end position="691"/>
    </location>
</feature>
<dbReference type="GO" id="GO:0006281">
    <property type="term" value="P:DNA repair"/>
    <property type="evidence" value="ECO:0007669"/>
    <property type="project" value="TreeGrafter"/>
</dbReference>
<name>A0A9P5NMK1_GYMJU</name>
<evidence type="ECO:0000256" key="4">
    <source>
        <dbReference type="ARBA" id="ARBA00023242"/>
    </source>
</evidence>
<gene>
    <name evidence="7" type="ORF">CPB84DRAFT_1962643</name>
</gene>
<proteinExistence type="predicted"/>
<reference evidence="7" key="1">
    <citation type="submission" date="2020-11" db="EMBL/GenBank/DDBJ databases">
        <authorList>
            <consortium name="DOE Joint Genome Institute"/>
            <person name="Ahrendt S."/>
            <person name="Riley R."/>
            <person name="Andreopoulos W."/>
            <person name="LaButti K."/>
            <person name="Pangilinan J."/>
            <person name="Ruiz-duenas F.J."/>
            <person name="Barrasa J.M."/>
            <person name="Sanchez-Garcia M."/>
            <person name="Camarero S."/>
            <person name="Miyauchi S."/>
            <person name="Serrano A."/>
            <person name="Linde D."/>
            <person name="Babiker R."/>
            <person name="Drula E."/>
            <person name="Ayuso-Fernandez I."/>
            <person name="Pacheco R."/>
            <person name="Padilla G."/>
            <person name="Ferreira P."/>
            <person name="Barriuso J."/>
            <person name="Kellner H."/>
            <person name="Castanera R."/>
            <person name="Alfaro M."/>
            <person name="Ramirez L."/>
            <person name="Pisabarro A.G."/>
            <person name="Kuo A."/>
            <person name="Tritt A."/>
            <person name="Lipzen A."/>
            <person name="He G."/>
            <person name="Yan M."/>
            <person name="Ng V."/>
            <person name="Cullen D."/>
            <person name="Martin F."/>
            <person name="Rosso M.-N."/>
            <person name="Henrissat B."/>
            <person name="Hibbett D."/>
            <person name="Martinez A.T."/>
            <person name="Grigoriev I.V."/>
        </authorList>
    </citation>
    <scope>NUCLEOTIDE SEQUENCE</scope>
    <source>
        <strain evidence="7">AH 44721</strain>
    </source>
</reference>
<feature type="region of interest" description="Disordered" evidence="6">
    <location>
        <begin position="487"/>
        <end position="507"/>
    </location>
</feature>
<keyword evidence="5" id="KW-0131">Cell cycle</keyword>
<dbReference type="OrthoDB" id="200660at2759"/>
<dbReference type="Pfam" id="PF20168">
    <property type="entry name" value="PDS5"/>
    <property type="match status" value="1"/>
</dbReference>
<feature type="compositionally biased region" description="Acidic residues" evidence="6">
    <location>
        <begin position="1285"/>
        <end position="1309"/>
    </location>
</feature>
<feature type="region of interest" description="Disordered" evidence="6">
    <location>
        <begin position="1250"/>
        <end position="1368"/>
    </location>
</feature>
<dbReference type="InterPro" id="IPR011989">
    <property type="entry name" value="ARM-like"/>
</dbReference>
<keyword evidence="3" id="KW-0498">Mitosis</keyword>
<dbReference type="GO" id="GO:0000785">
    <property type="term" value="C:chromatin"/>
    <property type="evidence" value="ECO:0007669"/>
    <property type="project" value="TreeGrafter"/>
</dbReference>
<dbReference type="Gene3D" id="1.25.10.10">
    <property type="entry name" value="Leucine-rich Repeat Variant"/>
    <property type="match status" value="1"/>
</dbReference>
<comment type="caution">
    <text evidence="7">The sequence shown here is derived from an EMBL/GenBank/DDBJ whole genome shotgun (WGS) entry which is preliminary data.</text>
</comment>
<dbReference type="EMBL" id="JADNYJ010000051">
    <property type="protein sequence ID" value="KAF8899783.1"/>
    <property type="molecule type" value="Genomic_DNA"/>
</dbReference>
<dbReference type="SUPFAM" id="SSF48371">
    <property type="entry name" value="ARM repeat"/>
    <property type="match status" value="1"/>
</dbReference>
<dbReference type="GO" id="GO:0005634">
    <property type="term" value="C:nucleus"/>
    <property type="evidence" value="ECO:0007669"/>
    <property type="project" value="UniProtKB-SubCell"/>
</dbReference>
<accession>A0A9P5NMK1</accession>
<feature type="compositionally biased region" description="Basic and acidic residues" evidence="6">
    <location>
        <begin position="1324"/>
        <end position="1353"/>
    </location>
</feature>
<keyword evidence="4" id="KW-0539">Nucleus</keyword>
<evidence type="ECO:0000256" key="5">
    <source>
        <dbReference type="ARBA" id="ARBA00023306"/>
    </source>
</evidence>
<sequence>MPPKTRQPRRKRLAFHDKLVPTKGAALSTDALLTKLSSLHTQLAALDQESVDTASLAIPRAELIHTSLLLHKDRGVKAYTACCLADILRLYAPEAPYTQPELRDIFQFFFRQLSAGFKGQDEPYFNEYFHLLESLSTVKSVVLVCDLPSADELLYDIFKDVFTIVKRDFTKKVEIFMADILVALIDECTSLPSDALEVIMAQFVDKNLGPENPAYRLAVQVCNAAADKLQRNVCQYFGDLLTAHHASTSHTRSSSPDDKDSTNEEESLRTSHALIKRLHSACPAVLHSVIPILETELRADGLGPRLMATQTLGEMYADKSGVDLVRKYPLTWSTWVSRKQDISVAVRLKCVEAVPPLLVNLPEQRETLDELLMAKMYDPDERVRTAVCKVYSHLDYEAALHHVSLQTLRAVVGRGLDKKASVRTQALNSIGRLYSLAYPEIENKDKAAITQFGWIPDEMLLDVAAGAPTRALVEQVLYDYILPLPSMSTSSSSSSKDKEKERDKDKDVDEVAWTDRLLGTMRTLGDKSRTMLITLSGIKSTRPNPFDFWLDACIKNNGGVIDEDEEAVVRKLKATTQHLAAMFPDPVKASEDLQAFAKLNENRLYKLLKICMSPQTDVKTLVKSSNEFLKRTEHLQPSILPTMRAILRRSSYGIVNQSSIPTLLKRVLQVQKGKDKEAPSSGKTTGTSAKDKAHQAALLLGVVAKHSPGLLKPHVGELCRLLADAEAGLGGDGMDVDFEDETQTQTQTQTQAQTQGRGKGKGKGKEKAKEAEESKDKDKDKDVPSIVEVALMCLANVVRWDEKLASSIDKKTNERIVRLALGSEWRQAKFAARYLAFCKSKGTLCAEVIESISSAFEKDAKRVKQKENAEDEDMEDDEEEDEQSRAERTAAHMTALTQLARFAPEAFELQSEVIMTYLVKRVLMIRHPPPEDEDDEEEWIENEDIPAPLRAKLQALKVCRNRCLTHASSEQALEIVTPALKLFATLVDHEGSLNPDVEDEDPKYKSRMRLQAAISLLHLSTVEIYASAMSPKFVRLACVMQDSCFNVRLAFITRLISFLLPRKIPPRYNVIPFLSVLDPEPDTRIMASAYIANAKAKMPDAMRVDHLETIFIRLLHLLAHHPDFGTTQDELVDLATYVQFYLDLMATSENISLLYHLAHRGKTVRDPESHSSSENFYVMCELAQYLIKARAQAHSWTLQTYPTKIKLPSDILRPLPSAEAVNELLKTSYLPEEAPQWLADKFKIGSTIKEKKEKKERVPAKRKAPAAAAKANGHSRRKKKRPTSDDDDEEEDQGTSEADEQGTDAEMEDGTGAAPSKSRAGKPRKSDVSEENRAPKMTRAERLSARTQAKERLSTGSKKAAEQSDDDG</sequence>
<dbReference type="GO" id="GO:0007064">
    <property type="term" value="P:mitotic sister chromatid cohesion"/>
    <property type="evidence" value="ECO:0007669"/>
    <property type="project" value="InterPro"/>
</dbReference>
<dbReference type="Proteomes" id="UP000724874">
    <property type="component" value="Unassembled WGS sequence"/>
</dbReference>
<organism evidence="7 8">
    <name type="scientific">Gymnopilus junonius</name>
    <name type="common">Spectacular rustgill mushroom</name>
    <name type="synonym">Gymnopilus spectabilis subsp. junonius</name>
    <dbReference type="NCBI Taxonomy" id="109634"/>
    <lineage>
        <taxon>Eukaryota</taxon>
        <taxon>Fungi</taxon>
        <taxon>Dikarya</taxon>
        <taxon>Basidiomycota</taxon>
        <taxon>Agaricomycotina</taxon>
        <taxon>Agaricomycetes</taxon>
        <taxon>Agaricomycetidae</taxon>
        <taxon>Agaricales</taxon>
        <taxon>Agaricineae</taxon>
        <taxon>Hymenogastraceae</taxon>
        <taxon>Gymnopilus</taxon>
    </lineage>
</organism>
<dbReference type="InterPro" id="IPR016024">
    <property type="entry name" value="ARM-type_fold"/>
</dbReference>
<evidence type="ECO:0000313" key="8">
    <source>
        <dbReference type="Proteomes" id="UP000724874"/>
    </source>
</evidence>
<keyword evidence="2" id="KW-0132">Cell division</keyword>
<protein>
    <submittedName>
        <fullName evidence="7">Armadillo-type protein</fullName>
    </submittedName>
</protein>
<feature type="region of interest" description="Disordered" evidence="6">
    <location>
        <begin position="732"/>
        <end position="781"/>
    </location>
</feature>
<feature type="compositionally biased region" description="Basic and acidic residues" evidence="6">
    <location>
        <begin position="495"/>
        <end position="507"/>
    </location>
</feature>
<evidence type="ECO:0000256" key="6">
    <source>
        <dbReference type="SAM" id="MobiDB-lite"/>
    </source>
</evidence>